<protein>
    <submittedName>
        <fullName evidence="2">Uncharacterized protein</fullName>
    </submittedName>
</protein>
<proteinExistence type="predicted"/>
<evidence type="ECO:0000313" key="1">
    <source>
        <dbReference type="Proteomes" id="UP000887577"/>
    </source>
</evidence>
<keyword evidence="1" id="KW-1185">Reference proteome</keyword>
<evidence type="ECO:0000313" key="2">
    <source>
        <dbReference type="WBParaSite" id="PSU_v2.g19833.t1"/>
    </source>
</evidence>
<dbReference type="Proteomes" id="UP000887577">
    <property type="component" value="Unplaced"/>
</dbReference>
<organism evidence="1 2">
    <name type="scientific">Panagrolaimus superbus</name>
    <dbReference type="NCBI Taxonomy" id="310955"/>
    <lineage>
        <taxon>Eukaryota</taxon>
        <taxon>Metazoa</taxon>
        <taxon>Ecdysozoa</taxon>
        <taxon>Nematoda</taxon>
        <taxon>Chromadorea</taxon>
        <taxon>Rhabditida</taxon>
        <taxon>Tylenchina</taxon>
        <taxon>Panagrolaimomorpha</taxon>
        <taxon>Panagrolaimoidea</taxon>
        <taxon>Panagrolaimidae</taxon>
        <taxon>Panagrolaimus</taxon>
    </lineage>
</organism>
<name>A0A914YLP7_9BILA</name>
<reference evidence="2" key="1">
    <citation type="submission" date="2022-11" db="UniProtKB">
        <authorList>
            <consortium name="WormBaseParasite"/>
        </authorList>
    </citation>
    <scope>IDENTIFICATION</scope>
</reference>
<dbReference type="AlphaFoldDB" id="A0A914YLP7"/>
<accession>A0A914YLP7</accession>
<sequence length="141" mass="15930">MESFSSSSSTTTSLEQQFAAIMNTPVVVVGSHENSPPFSYTAEDPSPLLQMFQNLITMNEKYVQLSLDAYNLHNPRVELPSDPLKDISTIAGKDLSNAEIVEFLKNPGPWRPSSTYDFPFDESRKRARHAWFVQNISILYI</sequence>
<dbReference type="WBParaSite" id="PSU_v2.g19833.t1">
    <property type="protein sequence ID" value="PSU_v2.g19833.t1"/>
    <property type="gene ID" value="PSU_v2.g19833"/>
</dbReference>